<feature type="binding site" evidence="13">
    <location>
        <position position="609"/>
    </location>
    <ligand>
        <name>ATP</name>
        <dbReference type="ChEBI" id="CHEBI:30616"/>
    </ligand>
</feature>
<dbReference type="SUPFAM" id="SSF56784">
    <property type="entry name" value="HAD-like"/>
    <property type="match status" value="1"/>
</dbReference>
<dbReference type="FunFam" id="3.40.50.1000:FF:000152">
    <property type="entry name" value="Phospholipid-transporting ATPase"/>
    <property type="match status" value="1"/>
</dbReference>
<dbReference type="EMBL" id="HBKR01019229">
    <property type="protein sequence ID" value="CAE2308131.1"/>
    <property type="molecule type" value="Transcribed_RNA"/>
</dbReference>
<feature type="binding site" evidence="13">
    <location>
        <position position="396"/>
    </location>
    <ligand>
        <name>ATP</name>
        <dbReference type="ChEBI" id="CHEBI:30616"/>
    </ligand>
</feature>
<dbReference type="PANTHER" id="PTHR24092">
    <property type="entry name" value="PROBABLE PHOSPHOLIPID-TRANSPORTING ATPASE"/>
    <property type="match status" value="1"/>
</dbReference>
<proteinExistence type="inferred from homology"/>
<keyword evidence="4 14" id="KW-0479">Metal-binding</keyword>
<evidence type="ECO:0000256" key="11">
    <source>
        <dbReference type="ARBA" id="ARBA00034036"/>
    </source>
</evidence>
<dbReference type="GO" id="GO:0016887">
    <property type="term" value="F:ATP hydrolysis activity"/>
    <property type="evidence" value="ECO:0007669"/>
    <property type="project" value="InterPro"/>
</dbReference>
<evidence type="ECO:0000256" key="16">
    <source>
        <dbReference type="SAM" id="MobiDB-lite"/>
    </source>
</evidence>
<feature type="transmembrane region" description="Helical" evidence="15">
    <location>
        <begin position="149"/>
        <end position="175"/>
    </location>
</feature>
<keyword evidence="8 15" id="KW-1278">Translocase</keyword>
<dbReference type="Pfam" id="PF16212">
    <property type="entry name" value="PhoLip_ATPase_C"/>
    <property type="match status" value="1"/>
</dbReference>
<dbReference type="InterPro" id="IPR023298">
    <property type="entry name" value="ATPase_P-typ_TM_dom_sf"/>
</dbReference>
<reference evidence="18" key="1">
    <citation type="submission" date="2021-01" db="EMBL/GenBank/DDBJ databases">
        <authorList>
            <person name="Corre E."/>
            <person name="Pelletier E."/>
            <person name="Niang G."/>
            <person name="Scheremetjew M."/>
            <person name="Finn R."/>
            <person name="Kale V."/>
            <person name="Holt S."/>
            <person name="Cochrane G."/>
            <person name="Meng A."/>
            <person name="Brown T."/>
            <person name="Cohen L."/>
        </authorList>
    </citation>
    <scope>NUCLEOTIDE SEQUENCE</scope>
    <source>
        <strain evidence="18">SoJaBio B1-5/56/2</strain>
    </source>
</reference>
<dbReference type="InterPro" id="IPR006539">
    <property type="entry name" value="P-type_ATPase_IV"/>
</dbReference>
<feature type="binding site" evidence="13">
    <location>
        <position position="608"/>
    </location>
    <ligand>
        <name>ATP</name>
        <dbReference type="ChEBI" id="CHEBI:30616"/>
    </ligand>
</feature>
<protein>
    <recommendedName>
        <fullName evidence="15">Phospholipid-transporting ATPase</fullName>
        <ecNumber evidence="15">7.6.2.1</ecNumber>
    </recommendedName>
</protein>
<dbReference type="InterPro" id="IPR018303">
    <property type="entry name" value="ATPase_P-typ_P_site"/>
</dbReference>
<dbReference type="GO" id="GO:0005524">
    <property type="term" value="F:ATP binding"/>
    <property type="evidence" value="ECO:0007669"/>
    <property type="project" value="UniProtKB-UniRule"/>
</dbReference>
<dbReference type="AlphaFoldDB" id="A0A7S4NTW1"/>
<organism evidence="18">
    <name type="scientific">Paramoeba aestuarina</name>
    <dbReference type="NCBI Taxonomy" id="180227"/>
    <lineage>
        <taxon>Eukaryota</taxon>
        <taxon>Amoebozoa</taxon>
        <taxon>Discosea</taxon>
        <taxon>Flabellinia</taxon>
        <taxon>Dactylopodida</taxon>
        <taxon>Paramoebidae</taxon>
        <taxon>Paramoeba</taxon>
    </lineage>
</organism>
<dbReference type="InterPro" id="IPR001757">
    <property type="entry name" value="P_typ_ATPase"/>
</dbReference>
<comment type="catalytic activity">
    <reaction evidence="11 15">
        <text>ATP + H2O + phospholipidSide 1 = ADP + phosphate + phospholipidSide 2.</text>
        <dbReference type="EC" id="7.6.2.1"/>
    </reaction>
</comment>
<keyword evidence="5 13" id="KW-0547">Nucleotide-binding</keyword>
<evidence type="ECO:0000256" key="14">
    <source>
        <dbReference type="PIRSR" id="PIRSR606539-3"/>
    </source>
</evidence>
<dbReference type="InterPro" id="IPR044492">
    <property type="entry name" value="P_typ_ATPase_HD_dom"/>
</dbReference>
<dbReference type="PRINTS" id="PR00119">
    <property type="entry name" value="CATATPASE"/>
</dbReference>
<feature type="transmembrane region" description="Helical" evidence="15">
    <location>
        <begin position="695"/>
        <end position="715"/>
    </location>
</feature>
<feature type="binding site" evidence="13">
    <location>
        <position position="221"/>
    </location>
    <ligand>
        <name>ATP</name>
        <dbReference type="ChEBI" id="CHEBI:30616"/>
    </ligand>
</feature>
<keyword evidence="10 15" id="KW-0472">Membrane</keyword>
<evidence type="ECO:0000256" key="1">
    <source>
        <dbReference type="ARBA" id="ARBA00004141"/>
    </source>
</evidence>
<evidence type="ECO:0000256" key="7">
    <source>
        <dbReference type="ARBA" id="ARBA00022842"/>
    </source>
</evidence>
<dbReference type="GO" id="GO:0140326">
    <property type="term" value="F:ATPase-coupled intramembrane lipid transporter activity"/>
    <property type="evidence" value="ECO:0007669"/>
    <property type="project" value="UniProtKB-EC"/>
</dbReference>
<evidence type="ECO:0000256" key="8">
    <source>
        <dbReference type="ARBA" id="ARBA00022967"/>
    </source>
</evidence>
<feature type="transmembrane region" description="Helical" evidence="15">
    <location>
        <begin position="745"/>
        <end position="764"/>
    </location>
</feature>
<comment type="similarity">
    <text evidence="2 15">Belongs to the cation transport ATPase (P-type) (TC 3.A.3) family. Type IV subfamily.</text>
</comment>
<feature type="transmembrane region" description="Helical" evidence="15">
    <location>
        <begin position="108"/>
        <end position="129"/>
    </location>
</feature>
<keyword evidence="3 15" id="KW-0812">Transmembrane</keyword>
<dbReference type="SFLD" id="SFLDG00002">
    <property type="entry name" value="C1.7:_P-type_atpase_like"/>
    <property type="match status" value="1"/>
</dbReference>
<feature type="binding site" evidence="13">
    <location>
        <position position="477"/>
    </location>
    <ligand>
        <name>ATP</name>
        <dbReference type="ChEBI" id="CHEBI:30616"/>
    </ligand>
</feature>
<dbReference type="InterPro" id="IPR023214">
    <property type="entry name" value="HAD_sf"/>
</dbReference>
<feature type="transmembrane region" description="Helical" evidence="15">
    <location>
        <begin position="784"/>
        <end position="803"/>
    </location>
</feature>
<sequence length="924" mass="104263">MAPDNVETGFPEEEILKGGNSSSLPQTAMRESRVPSVIAFEAKGPKRASGPSISSLGEENMLPRGSVLRNTPWMVGLVAYAGPETKMSLNTKTPPSKFSSLDKRINKYVLFIFILQLVLISLCAIYAGVYEANQAPNKWYLAAEDQSVASTVVFSFFSYFILMSYLIPLSLVVTLEITKVVQGRFMEWDVHMHYENDTMTVKTSNLNDELGLVQYLFSDKTGTLTQNQMDFKKVSVKGTICHDATNGKLFEMYKNAGCDQEARNTYDLLMCLALCHSVVPDDSKEGEIVYKAASPDEEALVRGAADNGFVFLHRDSAGVDLEIDGKPEHIEVLLTMPFTSERRRMSVIVRLSNGQIKMFSKGADGTMIPRLSHKEGTEALGRAKENLEIFSQDGLRTLMLCCKDLSKDEYNNYSKVYADAANKIADREEEVERVCDQMERGFYIVGCTAIEDKLQENVPETIAYLLAAGIRVWVITGDKQATAINIGYSTRLLTKDMEVVKLNAGTEHELTQLLEEAIRSCNNGPNENYQLEYNVRSTRQKNGNYAMVIDGATLQIGLENCPELLLEFAQMCDSVICCRVAPLQKAAVVKLVKDSLNVITLSIGDGGNDVSMIQEANIGVGIYGKEGSQAARSSDYAIHRFHHVQRLLTVHGRYSLVRNALLTHYSFYKNAAIFLIQVWFSFYSGCSGQSLFDDWVMTFFNIYITALPPFILGVFEKDISDHTIARYPQTYERTQRNKIFTLKTLCIWMITAIYHSLVLFYGAYALFYDTNCDPNGQDTSNLTMMGMWVITAGMGVIFSKLIFEVQYWCYPMHLAVWFSLFLFFATIFLENALAFLFPSEYYVVWRTMATPSFWMWFLLTLTITNIPDMIAKYVQRQYYPEPWQLLQERELLNKQHARDNVAERASLLVSPDTHLLPGGSGEDY</sequence>
<evidence type="ECO:0000256" key="3">
    <source>
        <dbReference type="ARBA" id="ARBA00022692"/>
    </source>
</evidence>
<keyword evidence="9 15" id="KW-1133">Transmembrane helix</keyword>
<dbReference type="NCBIfam" id="TIGR01494">
    <property type="entry name" value="ATPase_P-type"/>
    <property type="match status" value="1"/>
</dbReference>
<dbReference type="Gene3D" id="3.40.50.1000">
    <property type="entry name" value="HAD superfamily/HAD-like"/>
    <property type="match status" value="1"/>
</dbReference>
<dbReference type="PANTHER" id="PTHR24092:SF218">
    <property type="entry name" value="PHOSPHOLIPID-TRANSPORTING ATPASE"/>
    <property type="match status" value="1"/>
</dbReference>
<dbReference type="GO" id="GO:0005886">
    <property type="term" value="C:plasma membrane"/>
    <property type="evidence" value="ECO:0007669"/>
    <property type="project" value="TreeGrafter"/>
</dbReference>
<comment type="subcellular location">
    <subcellularLocation>
        <location evidence="1 15">Membrane</location>
        <topology evidence="1 15">Multi-pass membrane protein</topology>
    </subcellularLocation>
</comment>
<name>A0A7S4NTW1_9EUKA</name>
<dbReference type="NCBIfam" id="TIGR01652">
    <property type="entry name" value="ATPase-Plipid"/>
    <property type="match status" value="1"/>
</dbReference>
<dbReference type="Pfam" id="PF13246">
    <property type="entry name" value="Cation_ATPase"/>
    <property type="match status" value="1"/>
</dbReference>
<dbReference type="InterPro" id="IPR032630">
    <property type="entry name" value="P_typ_ATPase_c"/>
</dbReference>
<evidence type="ECO:0000256" key="10">
    <source>
        <dbReference type="ARBA" id="ARBA00023136"/>
    </source>
</evidence>
<feature type="domain" description="P-type ATPase C-terminal" evidence="17">
    <location>
        <begin position="631"/>
        <end position="881"/>
    </location>
</feature>
<feature type="binding site" evidence="13">
    <location>
        <position position="297"/>
    </location>
    <ligand>
        <name>ATP</name>
        <dbReference type="ChEBI" id="CHEBI:30616"/>
    </ligand>
</feature>
<comment type="cofactor">
    <cofactor evidence="14">
        <name>Mg(2+)</name>
        <dbReference type="ChEBI" id="CHEBI:18420"/>
    </cofactor>
</comment>
<dbReference type="FunFam" id="3.40.50.1000:FF:000001">
    <property type="entry name" value="Phospholipid-transporting ATPase IC"/>
    <property type="match status" value="1"/>
</dbReference>
<feature type="binding site" evidence="13">
    <location>
        <position position="585"/>
    </location>
    <ligand>
        <name>ATP</name>
        <dbReference type="ChEBI" id="CHEBI:30616"/>
    </ligand>
</feature>
<feature type="transmembrane region" description="Helical" evidence="15">
    <location>
        <begin position="667"/>
        <end position="683"/>
    </location>
</feature>
<dbReference type="GO" id="GO:0000287">
    <property type="term" value="F:magnesium ion binding"/>
    <property type="evidence" value="ECO:0007669"/>
    <property type="project" value="UniProtKB-UniRule"/>
</dbReference>
<feature type="binding site" evidence="14">
    <location>
        <position position="609"/>
    </location>
    <ligand>
        <name>Mg(2+)</name>
        <dbReference type="ChEBI" id="CHEBI:18420"/>
    </ligand>
</feature>
<evidence type="ECO:0000256" key="2">
    <source>
        <dbReference type="ARBA" id="ARBA00008109"/>
    </source>
</evidence>
<evidence type="ECO:0000256" key="4">
    <source>
        <dbReference type="ARBA" id="ARBA00022723"/>
    </source>
</evidence>
<dbReference type="InterPro" id="IPR036412">
    <property type="entry name" value="HAD-like_sf"/>
</dbReference>
<feature type="binding site" evidence="13">
    <location>
        <position position="338"/>
    </location>
    <ligand>
        <name>ATP</name>
        <dbReference type="ChEBI" id="CHEBI:30616"/>
    </ligand>
</feature>
<dbReference type="GO" id="GO:0045332">
    <property type="term" value="P:phospholipid translocation"/>
    <property type="evidence" value="ECO:0007669"/>
    <property type="project" value="TreeGrafter"/>
</dbReference>
<accession>A0A7S4NTW1</accession>
<dbReference type="Gene3D" id="3.40.1110.10">
    <property type="entry name" value="Calcium-transporting ATPase, cytoplasmic domain N"/>
    <property type="match status" value="1"/>
</dbReference>
<dbReference type="SUPFAM" id="SSF81665">
    <property type="entry name" value="Calcium ATPase, transmembrane domain M"/>
    <property type="match status" value="1"/>
</dbReference>
<dbReference type="InterPro" id="IPR023299">
    <property type="entry name" value="ATPase_P-typ_cyto_dom_N"/>
</dbReference>
<feature type="transmembrane region" description="Helical" evidence="15">
    <location>
        <begin position="843"/>
        <end position="866"/>
    </location>
</feature>
<feature type="region of interest" description="Disordered" evidence="16">
    <location>
        <begin position="1"/>
        <end position="28"/>
    </location>
</feature>
<evidence type="ECO:0000259" key="17">
    <source>
        <dbReference type="Pfam" id="PF16212"/>
    </source>
</evidence>
<feature type="binding site" evidence="13">
    <location>
        <position position="579"/>
    </location>
    <ligand>
        <name>ATP</name>
        <dbReference type="ChEBI" id="CHEBI:30616"/>
    </ligand>
</feature>
<evidence type="ECO:0000256" key="5">
    <source>
        <dbReference type="ARBA" id="ARBA00022741"/>
    </source>
</evidence>
<dbReference type="EC" id="7.6.2.1" evidence="15"/>
<evidence type="ECO:0000256" key="12">
    <source>
        <dbReference type="PIRSR" id="PIRSR606539-1"/>
    </source>
</evidence>
<gene>
    <name evidence="18" type="ORF">NAES01612_LOCUS12600</name>
</gene>
<feature type="binding site" evidence="14">
    <location>
        <position position="605"/>
    </location>
    <ligand>
        <name>Mg(2+)</name>
        <dbReference type="ChEBI" id="CHEBI:18420"/>
    </ligand>
</feature>
<dbReference type="SFLD" id="SFLDS00003">
    <property type="entry name" value="Haloacid_Dehalogenase"/>
    <property type="match status" value="1"/>
</dbReference>
<feature type="binding site" evidence="13">
    <location>
        <position position="476"/>
    </location>
    <ligand>
        <name>ATP</name>
        <dbReference type="ChEBI" id="CHEBI:30616"/>
    </ligand>
</feature>
<feature type="binding site" evidence="13">
    <location>
        <position position="361"/>
    </location>
    <ligand>
        <name>ATP</name>
        <dbReference type="ChEBI" id="CHEBI:30616"/>
    </ligand>
</feature>
<feature type="transmembrane region" description="Helical" evidence="15">
    <location>
        <begin position="815"/>
        <end position="837"/>
    </location>
</feature>
<evidence type="ECO:0000313" key="18">
    <source>
        <dbReference type="EMBL" id="CAE2308131.1"/>
    </source>
</evidence>
<dbReference type="SUPFAM" id="SSF81660">
    <property type="entry name" value="Metal cation-transporting ATPase, ATP-binding domain N"/>
    <property type="match status" value="1"/>
</dbReference>
<feature type="binding site" evidence="13">
    <location>
        <position position="478"/>
    </location>
    <ligand>
        <name>ATP</name>
        <dbReference type="ChEBI" id="CHEBI:30616"/>
    </ligand>
</feature>
<dbReference type="SFLD" id="SFLDF00027">
    <property type="entry name" value="p-type_atpase"/>
    <property type="match status" value="1"/>
</dbReference>
<keyword evidence="7 14" id="KW-0460">Magnesium</keyword>
<evidence type="ECO:0000256" key="13">
    <source>
        <dbReference type="PIRSR" id="PIRSR606539-2"/>
    </source>
</evidence>
<dbReference type="PROSITE" id="PS00154">
    <property type="entry name" value="ATPASE_E1_E2"/>
    <property type="match status" value="1"/>
</dbReference>
<evidence type="ECO:0000256" key="6">
    <source>
        <dbReference type="ARBA" id="ARBA00022840"/>
    </source>
</evidence>
<evidence type="ECO:0000256" key="9">
    <source>
        <dbReference type="ARBA" id="ARBA00022989"/>
    </source>
</evidence>
<keyword evidence="6 13" id="KW-0067">ATP-binding</keyword>
<evidence type="ECO:0000256" key="15">
    <source>
        <dbReference type="RuleBase" id="RU362033"/>
    </source>
</evidence>
<feature type="binding site" evidence="13">
    <location>
        <position position="220"/>
    </location>
    <ligand>
        <name>ATP</name>
        <dbReference type="ChEBI" id="CHEBI:30616"/>
    </ligand>
</feature>
<feature type="binding site" evidence="14">
    <location>
        <position position="221"/>
    </location>
    <ligand>
        <name>Mg(2+)</name>
        <dbReference type="ChEBI" id="CHEBI:18420"/>
    </ligand>
</feature>
<feature type="binding site" evidence="13">
    <location>
        <position position="219"/>
    </location>
    <ligand>
        <name>ATP</name>
        <dbReference type="ChEBI" id="CHEBI:30616"/>
    </ligand>
</feature>
<feature type="binding site" evidence="14">
    <location>
        <position position="219"/>
    </location>
    <ligand>
        <name>Mg(2+)</name>
        <dbReference type="ChEBI" id="CHEBI:18420"/>
    </ligand>
</feature>
<feature type="active site" description="4-aspartylphosphate intermediate" evidence="12">
    <location>
        <position position="219"/>
    </location>
</feature>